<name>A0A2P4ZLN3_9HYPO</name>
<feature type="coiled-coil region" evidence="1">
    <location>
        <begin position="127"/>
        <end position="154"/>
    </location>
</feature>
<dbReference type="Proteomes" id="UP000054821">
    <property type="component" value="Unassembled WGS sequence"/>
</dbReference>
<evidence type="ECO:0000256" key="1">
    <source>
        <dbReference type="SAM" id="Coils"/>
    </source>
</evidence>
<organism evidence="4 5">
    <name type="scientific">Trichoderma gamsii</name>
    <dbReference type="NCBI Taxonomy" id="398673"/>
    <lineage>
        <taxon>Eukaryota</taxon>
        <taxon>Fungi</taxon>
        <taxon>Dikarya</taxon>
        <taxon>Ascomycota</taxon>
        <taxon>Pezizomycotina</taxon>
        <taxon>Sordariomycetes</taxon>
        <taxon>Hypocreomycetidae</taxon>
        <taxon>Hypocreales</taxon>
        <taxon>Hypocreaceae</taxon>
        <taxon>Trichoderma</taxon>
    </lineage>
</organism>
<evidence type="ECO:0000259" key="3">
    <source>
        <dbReference type="Pfam" id="PF17107"/>
    </source>
</evidence>
<evidence type="ECO:0000313" key="4">
    <source>
        <dbReference type="EMBL" id="PON25200.1"/>
    </source>
</evidence>
<protein>
    <recommendedName>
        <fullName evidence="6">NACHT-NTPase and P-loop NTPases N-terminal domain-containing protein</fullName>
    </recommendedName>
</protein>
<proteinExistence type="predicted"/>
<feature type="domain" description="NACHT-NTPase sigma" evidence="2">
    <location>
        <begin position="167"/>
        <end position="205"/>
    </location>
</feature>
<gene>
    <name evidence="4" type="ORF">TGAM01_v205887</name>
</gene>
<evidence type="ECO:0000259" key="2">
    <source>
        <dbReference type="Pfam" id="PF17106"/>
    </source>
</evidence>
<dbReference type="AlphaFoldDB" id="A0A2P4ZLN3"/>
<dbReference type="RefSeq" id="XP_018663787.1">
    <property type="nucleotide sequence ID" value="XM_018803021.1"/>
</dbReference>
<dbReference type="Pfam" id="PF17106">
    <property type="entry name" value="NACHT_sigma"/>
    <property type="match status" value="1"/>
</dbReference>
<dbReference type="InterPro" id="IPR031352">
    <property type="entry name" value="SesA"/>
</dbReference>
<comment type="caution">
    <text evidence="4">The sequence shown here is derived from an EMBL/GenBank/DDBJ whole genome shotgun (WGS) entry which is preliminary data.</text>
</comment>
<evidence type="ECO:0008006" key="6">
    <source>
        <dbReference type="Google" id="ProtNLM"/>
    </source>
</evidence>
<dbReference type="InterPro" id="IPR031353">
    <property type="entry name" value="NACHT_sigma"/>
</dbReference>
<keyword evidence="5" id="KW-1185">Reference proteome</keyword>
<dbReference type="Pfam" id="PF17107">
    <property type="entry name" value="SesA"/>
    <property type="match status" value="1"/>
</dbReference>
<evidence type="ECO:0000313" key="5">
    <source>
        <dbReference type="Proteomes" id="UP000054821"/>
    </source>
</evidence>
<feature type="domain" description="NACHT-NTPase and P-loop NTPases N-terminal" evidence="3">
    <location>
        <begin position="10"/>
        <end position="126"/>
    </location>
</feature>
<reference evidence="4 5" key="1">
    <citation type="journal article" date="2016" name="Genome Announc.">
        <title>Draft Whole-Genome Sequence of Trichoderma gamsii T6085, a Promising Biocontrol Agent of Fusarium Head Blight on Wheat.</title>
        <authorList>
            <person name="Baroncelli R."/>
            <person name="Zapparata A."/>
            <person name="Piaggeschi G."/>
            <person name="Sarrocco S."/>
            <person name="Vannacci G."/>
        </authorList>
    </citation>
    <scope>NUCLEOTIDE SEQUENCE [LARGE SCALE GENOMIC DNA]</scope>
    <source>
        <strain evidence="4 5">T6085</strain>
    </source>
</reference>
<sequence>MAVTKSADPISNIVTAVQAAMSNYQIVQHDKRLGDTFHEAGRKLTLIDNALSTIQTKTQGDIAQAASTSLESCNITATSLETIFKKVSEAPIDERQQSYEAYIGPNGKSNLVEALAVKMMEHIRTLATECDMEKENERQLLVELQAEIKKLQDLKPSVPIEQKVANHFLNPGNGNQFNAAGGTQNNATGSGSQFSGVTFTGAVTF</sequence>
<dbReference type="EMBL" id="JPDN02000019">
    <property type="protein sequence ID" value="PON25200.1"/>
    <property type="molecule type" value="Genomic_DNA"/>
</dbReference>
<dbReference type="GeneID" id="29983104"/>
<keyword evidence="1" id="KW-0175">Coiled coil</keyword>
<accession>A0A2P4ZLN3</accession>